<dbReference type="InterPro" id="IPR036514">
    <property type="entry name" value="SGNH_hydro_sf"/>
</dbReference>
<gene>
    <name evidence="4" type="ORF">GOP47_0022818</name>
</gene>
<evidence type="ECO:0000256" key="2">
    <source>
        <dbReference type="ARBA" id="ARBA00022729"/>
    </source>
</evidence>
<evidence type="ECO:0000256" key="1">
    <source>
        <dbReference type="ARBA" id="ARBA00008668"/>
    </source>
</evidence>
<evidence type="ECO:0000313" key="5">
    <source>
        <dbReference type="Proteomes" id="UP000886520"/>
    </source>
</evidence>
<organism evidence="4 5">
    <name type="scientific">Adiantum capillus-veneris</name>
    <name type="common">Maidenhair fern</name>
    <dbReference type="NCBI Taxonomy" id="13818"/>
    <lineage>
        <taxon>Eukaryota</taxon>
        <taxon>Viridiplantae</taxon>
        <taxon>Streptophyta</taxon>
        <taxon>Embryophyta</taxon>
        <taxon>Tracheophyta</taxon>
        <taxon>Polypodiopsida</taxon>
        <taxon>Polypodiidae</taxon>
        <taxon>Polypodiales</taxon>
        <taxon>Pteridineae</taxon>
        <taxon>Pteridaceae</taxon>
        <taxon>Vittarioideae</taxon>
        <taxon>Adiantum</taxon>
    </lineage>
</organism>
<keyword evidence="2" id="KW-0732">Signal</keyword>
<evidence type="ECO:0008006" key="6">
    <source>
        <dbReference type="Google" id="ProtNLM"/>
    </source>
</evidence>
<dbReference type="InterPro" id="IPR035669">
    <property type="entry name" value="SGNH_plant_lipase-like"/>
</dbReference>
<dbReference type="OrthoDB" id="1600564at2759"/>
<name>A0A9D4U825_ADICA</name>
<protein>
    <recommendedName>
        <fullName evidence="6">GDSL esterase/lipase</fullName>
    </recommendedName>
</protein>
<dbReference type="PANTHER" id="PTHR22835">
    <property type="entry name" value="ZINC FINGER FYVE DOMAIN CONTAINING PROTEIN"/>
    <property type="match status" value="1"/>
</dbReference>
<dbReference type="Gene3D" id="3.40.50.1110">
    <property type="entry name" value="SGNH hydrolase"/>
    <property type="match status" value="1"/>
</dbReference>
<keyword evidence="3" id="KW-0378">Hydrolase</keyword>
<dbReference type="GO" id="GO:0016788">
    <property type="term" value="F:hydrolase activity, acting on ester bonds"/>
    <property type="evidence" value="ECO:0007669"/>
    <property type="project" value="InterPro"/>
</dbReference>
<dbReference type="EMBL" id="JABFUD020000022">
    <property type="protein sequence ID" value="KAI5062279.1"/>
    <property type="molecule type" value="Genomic_DNA"/>
</dbReference>
<evidence type="ECO:0000256" key="3">
    <source>
        <dbReference type="ARBA" id="ARBA00022801"/>
    </source>
</evidence>
<dbReference type="Proteomes" id="UP000886520">
    <property type="component" value="Chromosome 22"/>
</dbReference>
<comment type="caution">
    <text evidence="4">The sequence shown here is derived from an EMBL/GenBank/DDBJ whole genome shotgun (WGS) entry which is preliminary data.</text>
</comment>
<proteinExistence type="inferred from homology"/>
<comment type="similarity">
    <text evidence="1">Belongs to the 'GDSL' lipolytic enzyme family.</text>
</comment>
<dbReference type="CDD" id="cd01837">
    <property type="entry name" value="SGNH_plant_lipase_like"/>
    <property type="match status" value="1"/>
</dbReference>
<keyword evidence="5" id="KW-1185">Reference proteome</keyword>
<reference evidence="4" key="1">
    <citation type="submission" date="2021-01" db="EMBL/GenBank/DDBJ databases">
        <title>Adiantum capillus-veneris genome.</title>
        <authorList>
            <person name="Fang Y."/>
            <person name="Liao Q."/>
        </authorList>
    </citation>
    <scope>NUCLEOTIDE SEQUENCE</scope>
    <source>
        <strain evidence="4">H3</strain>
        <tissue evidence="4">Leaf</tissue>
    </source>
</reference>
<evidence type="ECO:0000313" key="4">
    <source>
        <dbReference type="EMBL" id="KAI5062279.1"/>
    </source>
</evidence>
<dbReference type="InterPro" id="IPR001087">
    <property type="entry name" value="GDSL"/>
</dbReference>
<sequence>MCSYSKRSLTASRSKCRGLRCARDWLQSSSGLRRGWSANTYVCPRMRRTLKVFKWEPSEAEAEGTEDDDRVRQYGLKGGKIKQTFQDLEECSFVHGLKFPRIYPLFLPTKKEHYLSIWRNMVSCKMQFVVGAAMVAFAAAFHLQDVKGATEPCYPALFVFGNSLSDTGNGLLTRNPLFTRTAERPYGETVPGYPFTRFSDGLLIVDFLETWIGLPLLQPYLDREANFNTGVNYAVSGATAETASSLRSRQIRPLTDLSLDVQVGWHLELKAFESSPQNPSTYAYTNGLYVLEIGGNDYFGALNSLIYSPSYITNNFIPRVMAKLRNATQVLYANGARNFLYISITPVGCLPSFLSMFPMGSKDSNGCLLDLNLLSYTHGIELLNLVNELRATYNRARFTFLDYYGAYIEVIENNFSYGFSNTLDACCGAGPSVPYRYNIILFCNSLSSTALSTLCPNPNVFINWDGIHFTHRFNSQIFNLTIGTGSYLSPSNAFATCNASPY</sequence>
<dbReference type="AlphaFoldDB" id="A0A9D4U825"/>
<accession>A0A9D4U825</accession>
<dbReference type="SUPFAM" id="SSF52266">
    <property type="entry name" value="SGNH hydrolase"/>
    <property type="match status" value="1"/>
</dbReference>
<dbReference type="PANTHER" id="PTHR22835:SF659">
    <property type="entry name" value="GDSL LIPASE_ACYLHYDROLASE, PUTATIVE (AFU_ORTHOLOGUE AFUA_2G00510)-RELATED"/>
    <property type="match status" value="1"/>
</dbReference>
<dbReference type="Pfam" id="PF00657">
    <property type="entry name" value="Lipase_GDSL"/>
    <property type="match status" value="1"/>
</dbReference>